<sequence length="82" mass="8519">MDTVVTEILAPILNQSGLPRAAGLLNAPALREQTEQRIRSGGALAGQPGISGMPDFAQQTGGTYRLPAPVDLFDTQTGTKAV</sequence>
<name>A0A9X4ICM4_9NEIS</name>
<evidence type="ECO:0000313" key="2">
    <source>
        <dbReference type="EMBL" id="MDD9326786.1"/>
    </source>
</evidence>
<feature type="region of interest" description="Disordered" evidence="1">
    <location>
        <begin position="42"/>
        <end position="69"/>
    </location>
</feature>
<reference evidence="2" key="1">
    <citation type="submission" date="2022-10" db="EMBL/GenBank/DDBJ databases">
        <authorList>
            <person name="Boutroux M."/>
        </authorList>
    </citation>
    <scope>NUCLEOTIDE SEQUENCE</scope>
    <source>
        <strain evidence="2">51.81</strain>
    </source>
</reference>
<dbReference type="EMBL" id="JAPQFL010000001">
    <property type="protein sequence ID" value="MDD9326786.1"/>
    <property type="molecule type" value="Genomic_DNA"/>
</dbReference>
<comment type="caution">
    <text evidence="2">The sequence shown here is derived from an EMBL/GenBank/DDBJ whole genome shotgun (WGS) entry which is preliminary data.</text>
</comment>
<evidence type="ECO:0000256" key="1">
    <source>
        <dbReference type="SAM" id="MobiDB-lite"/>
    </source>
</evidence>
<accession>A0A9X4ICM4</accession>
<proteinExistence type="predicted"/>
<dbReference type="AlphaFoldDB" id="A0A9X4ICM4"/>
<protein>
    <submittedName>
        <fullName evidence="2">Uncharacterized protein</fullName>
    </submittedName>
</protein>
<gene>
    <name evidence="2" type="ORF">ORY91_000154</name>
</gene>
<organism evidence="2">
    <name type="scientific">Neisseria leonii</name>
    <dbReference type="NCBI Taxonomy" id="2995413"/>
    <lineage>
        <taxon>Bacteria</taxon>
        <taxon>Pseudomonadati</taxon>
        <taxon>Pseudomonadota</taxon>
        <taxon>Betaproteobacteria</taxon>
        <taxon>Neisseriales</taxon>
        <taxon>Neisseriaceae</taxon>
        <taxon>Neisseria</taxon>
    </lineage>
</organism>